<keyword evidence="3" id="KW-1185">Reference proteome</keyword>
<evidence type="ECO:0000313" key="3">
    <source>
        <dbReference type="Proteomes" id="UP001382181"/>
    </source>
</evidence>
<evidence type="ECO:0000313" key="2">
    <source>
        <dbReference type="EMBL" id="MEH0564383.1"/>
    </source>
</evidence>
<feature type="domain" description="HTH cro/C1-type" evidence="1">
    <location>
        <begin position="26"/>
        <end position="80"/>
    </location>
</feature>
<dbReference type="PROSITE" id="PS50943">
    <property type="entry name" value="HTH_CROC1"/>
    <property type="match status" value="1"/>
</dbReference>
<organism evidence="2 3">
    <name type="scientific">Streptomyces silvae</name>
    <dbReference type="NCBI Taxonomy" id="2803812"/>
    <lineage>
        <taxon>Bacteria</taxon>
        <taxon>Bacillati</taxon>
        <taxon>Actinomycetota</taxon>
        <taxon>Actinomycetes</taxon>
        <taxon>Kitasatosporales</taxon>
        <taxon>Streptomycetaceae</taxon>
        <taxon>Streptomyces</taxon>
    </lineage>
</organism>
<gene>
    <name evidence="2" type="ORF">QBA37_35010</name>
</gene>
<dbReference type="Proteomes" id="UP001382181">
    <property type="component" value="Unassembled WGS sequence"/>
</dbReference>
<evidence type="ECO:0000259" key="1">
    <source>
        <dbReference type="PROSITE" id="PS50943"/>
    </source>
</evidence>
<dbReference type="EMBL" id="JARUMK010000002">
    <property type="protein sequence ID" value="MEH0564383.1"/>
    <property type="molecule type" value="Genomic_DNA"/>
</dbReference>
<dbReference type="InterPro" id="IPR001387">
    <property type="entry name" value="Cro/C1-type_HTH"/>
</dbReference>
<dbReference type="InterPro" id="IPR010982">
    <property type="entry name" value="Lambda_DNA-bd_dom_sf"/>
</dbReference>
<dbReference type="CDD" id="cd00093">
    <property type="entry name" value="HTH_XRE"/>
    <property type="match status" value="1"/>
</dbReference>
<dbReference type="Pfam" id="PF13560">
    <property type="entry name" value="HTH_31"/>
    <property type="match status" value="1"/>
</dbReference>
<proteinExistence type="predicted"/>
<accession>A0ABU8ADC0</accession>
<name>A0ABU8ADC0_9ACTN</name>
<dbReference type="SUPFAM" id="SSF47413">
    <property type="entry name" value="lambda repressor-like DNA-binding domains"/>
    <property type="match status" value="1"/>
</dbReference>
<protein>
    <submittedName>
        <fullName evidence="2">Helix-turn-helix transcriptional regulator</fullName>
    </submittedName>
</protein>
<dbReference type="SMART" id="SM00530">
    <property type="entry name" value="HTH_XRE"/>
    <property type="match status" value="1"/>
</dbReference>
<dbReference type="RefSeq" id="WP_334558678.1">
    <property type="nucleotide sequence ID" value="NZ_JARUMK010000002.1"/>
</dbReference>
<comment type="caution">
    <text evidence="2">The sequence shown here is derived from an EMBL/GenBank/DDBJ whole genome shotgun (WGS) entry which is preliminary data.</text>
</comment>
<dbReference type="Gene3D" id="1.10.260.40">
    <property type="entry name" value="lambda repressor-like DNA-binding domains"/>
    <property type="match status" value="1"/>
</dbReference>
<reference evidence="2 3" key="1">
    <citation type="submission" date="2023-04" db="EMBL/GenBank/DDBJ databases">
        <title>Genomic diversity of scab-causing Streptomyces spp. in the province of Quebec, Canada.</title>
        <authorList>
            <person name="Biessy A."/>
            <person name="Cadieux M."/>
            <person name="Ciotola M."/>
            <person name="Filion M."/>
        </authorList>
    </citation>
    <scope>NUCLEOTIDE SEQUENCE [LARGE SCALE GENOMIC DNA]</scope>
    <source>
        <strain evidence="2 3">B21-103</strain>
    </source>
</reference>
<sequence length="431" mass="45907">MRTVEPSWDSPQVGRLASARDLGALIRLGRGQLGWRQADLGRRIGCSASTVSRLEQRGSRADLRLLKQAALEVGMPTNVLAESLGLTEPATTRVTAVGPRVEEDPMRRRTLLAAAGLAAPVGLLAGMDTALANMPDPTGSPVPLDQRLAAARAAFDAGRNEQLLHTLPGLIGDAHDGARRTRSDLAYARLSSTYSLASQVLVKVGRYDRARLTADRATVYAELSNSPLAAAAAARELSIVLRHQDQPAAAQRLILDAVANVEATGLKNDAQASAYAQMLCTTSYTAAVAGDRPQALSLIREASRAARDLPGEAPRGRLFPVTSASVDLYAVSVHWALGDAGSALEAGRGLRPGQFKTAERRGRMHTDLARAWWQWGKPEQTAAELLSAARVSPSELRDRPAIRQIAAEVYARHPRTTGVRELAVAAGLQTA</sequence>